<evidence type="ECO:0000313" key="2">
    <source>
        <dbReference type="EMBL" id="KAI3959322.1"/>
    </source>
</evidence>
<name>A0AAD4XVC7_9MAGN</name>
<feature type="chain" id="PRO_5042087720" evidence="1">
    <location>
        <begin position="26"/>
        <end position="227"/>
    </location>
</feature>
<accession>A0AAD4XVC7</accession>
<evidence type="ECO:0000313" key="3">
    <source>
        <dbReference type="Proteomes" id="UP001202328"/>
    </source>
</evidence>
<keyword evidence="3" id="KW-1185">Reference proteome</keyword>
<dbReference type="EMBL" id="JAJJMB010001069">
    <property type="protein sequence ID" value="KAI3959322.1"/>
    <property type="molecule type" value="Genomic_DNA"/>
</dbReference>
<dbReference type="AlphaFoldDB" id="A0AAD4XVC7"/>
<reference evidence="2" key="1">
    <citation type="submission" date="2022-04" db="EMBL/GenBank/DDBJ databases">
        <title>A functionally conserved STORR gene fusion in Papaver species that diverged 16.8 million years ago.</title>
        <authorList>
            <person name="Catania T."/>
        </authorList>
    </citation>
    <scope>NUCLEOTIDE SEQUENCE</scope>
    <source>
        <strain evidence="2">S-188037</strain>
    </source>
</reference>
<sequence length="227" mass="25155">MAFTSSTLLFAVIICLFGSLEMASAWKSICIPGDIYIDSTHKAPLPPGSTCTFCSDWCDKQCSILGLPQVKYGCRHDHELRCRCCCGGSPPSPSSPPSLTLPPPSPQSPSEFHGGWPQEYEICTDEQEYLIFNHDSGTKCIRKPKCEQECRAIGLSMARKECVAGGYTFPREWYKWYEQCCCQNPPPPPPSPPPPSPSGDTCEPELTIQISPDLAPCNYKLLQSEYY</sequence>
<evidence type="ECO:0000256" key="1">
    <source>
        <dbReference type="SAM" id="SignalP"/>
    </source>
</evidence>
<dbReference type="Proteomes" id="UP001202328">
    <property type="component" value="Unassembled WGS sequence"/>
</dbReference>
<feature type="signal peptide" evidence="1">
    <location>
        <begin position="1"/>
        <end position="25"/>
    </location>
</feature>
<comment type="caution">
    <text evidence="2">The sequence shown here is derived from an EMBL/GenBank/DDBJ whole genome shotgun (WGS) entry which is preliminary data.</text>
</comment>
<keyword evidence="1" id="KW-0732">Signal</keyword>
<organism evidence="2 3">
    <name type="scientific">Papaver atlanticum</name>
    <dbReference type="NCBI Taxonomy" id="357466"/>
    <lineage>
        <taxon>Eukaryota</taxon>
        <taxon>Viridiplantae</taxon>
        <taxon>Streptophyta</taxon>
        <taxon>Embryophyta</taxon>
        <taxon>Tracheophyta</taxon>
        <taxon>Spermatophyta</taxon>
        <taxon>Magnoliopsida</taxon>
        <taxon>Ranunculales</taxon>
        <taxon>Papaveraceae</taxon>
        <taxon>Papaveroideae</taxon>
        <taxon>Papaver</taxon>
    </lineage>
</organism>
<gene>
    <name evidence="2" type="ORF">MKW98_018912</name>
</gene>
<proteinExistence type="predicted"/>
<protein>
    <submittedName>
        <fullName evidence="2">Uncharacterized protein</fullName>
    </submittedName>
</protein>